<evidence type="ECO:0000313" key="3">
    <source>
        <dbReference type="Proteomes" id="UP000770015"/>
    </source>
</evidence>
<feature type="domain" description="2EXR" evidence="1">
    <location>
        <begin position="4"/>
        <end position="108"/>
    </location>
</feature>
<reference evidence="2" key="1">
    <citation type="journal article" date="2021" name="Nat. Commun.">
        <title>Genetic determinants of endophytism in the Arabidopsis root mycobiome.</title>
        <authorList>
            <person name="Mesny F."/>
            <person name="Miyauchi S."/>
            <person name="Thiergart T."/>
            <person name="Pickel B."/>
            <person name="Atanasova L."/>
            <person name="Karlsson M."/>
            <person name="Huettel B."/>
            <person name="Barry K.W."/>
            <person name="Haridas S."/>
            <person name="Chen C."/>
            <person name="Bauer D."/>
            <person name="Andreopoulos W."/>
            <person name="Pangilinan J."/>
            <person name="LaButti K."/>
            <person name="Riley R."/>
            <person name="Lipzen A."/>
            <person name="Clum A."/>
            <person name="Drula E."/>
            <person name="Henrissat B."/>
            <person name="Kohler A."/>
            <person name="Grigoriev I.V."/>
            <person name="Martin F.M."/>
            <person name="Hacquard S."/>
        </authorList>
    </citation>
    <scope>NUCLEOTIDE SEQUENCE</scope>
    <source>
        <strain evidence="2">MPI-SDFR-AT-0117</strain>
    </source>
</reference>
<comment type="caution">
    <text evidence="2">The sequence shown here is derived from an EMBL/GenBank/DDBJ whole genome shotgun (WGS) entry which is preliminary data.</text>
</comment>
<protein>
    <recommendedName>
        <fullName evidence="1">2EXR domain-containing protein</fullName>
    </recommendedName>
</protein>
<organism evidence="2 3">
    <name type="scientific">Plectosphaerella plurivora</name>
    <dbReference type="NCBI Taxonomy" id="936078"/>
    <lineage>
        <taxon>Eukaryota</taxon>
        <taxon>Fungi</taxon>
        <taxon>Dikarya</taxon>
        <taxon>Ascomycota</taxon>
        <taxon>Pezizomycotina</taxon>
        <taxon>Sordariomycetes</taxon>
        <taxon>Hypocreomycetidae</taxon>
        <taxon>Glomerellales</taxon>
        <taxon>Plectosphaerellaceae</taxon>
        <taxon>Plectosphaerella</taxon>
    </lineage>
</organism>
<dbReference type="InterPro" id="IPR045518">
    <property type="entry name" value="2EXR"/>
</dbReference>
<dbReference type="EMBL" id="JAGSXJ010000004">
    <property type="protein sequence ID" value="KAH6692284.1"/>
    <property type="molecule type" value="Genomic_DNA"/>
</dbReference>
<proteinExistence type="predicted"/>
<dbReference type="Proteomes" id="UP000770015">
    <property type="component" value="Unassembled WGS sequence"/>
</dbReference>
<evidence type="ECO:0000259" key="1">
    <source>
        <dbReference type="Pfam" id="PF20150"/>
    </source>
</evidence>
<sequence length="113" mass="12969">MSTFHFFPILPTEIRLLVWNHSVRDPTRIVHLGQQKYSTQCWGWTKEQGVCPKAIFSATADPAILHVNEEARSVGEAYYTQAFCCPLHQSLSYPADHCVWLNFDTDIVEIASW</sequence>
<keyword evidence="3" id="KW-1185">Reference proteome</keyword>
<gene>
    <name evidence="2" type="ORF">F5X68DRAFT_258974</name>
</gene>
<accession>A0A9P8VIE9</accession>
<dbReference type="OrthoDB" id="3557569at2759"/>
<evidence type="ECO:0000313" key="2">
    <source>
        <dbReference type="EMBL" id="KAH6692284.1"/>
    </source>
</evidence>
<dbReference type="PANTHER" id="PTHR35910:SF1">
    <property type="entry name" value="2EXR DOMAIN-CONTAINING PROTEIN"/>
    <property type="match status" value="1"/>
</dbReference>
<dbReference type="Pfam" id="PF20150">
    <property type="entry name" value="2EXR"/>
    <property type="match status" value="1"/>
</dbReference>
<dbReference type="AlphaFoldDB" id="A0A9P8VIE9"/>
<dbReference type="PANTHER" id="PTHR35910">
    <property type="entry name" value="2EXR DOMAIN-CONTAINING PROTEIN"/>
    <property type="match status" value="1"/>
</dbReference>
<name>A0A9P8VIE9_9PEZI</name>